<evidence type="ECO:0000313" key="3">
    <source>
        <dbReference type="Proteomes" id="UP001597116"/>
    </source>
</evidence>
<dbReference type="InterPro" id="IPR036291">
    <property type="entry name" value="NAD(P)-bd_dom_sf"/>
</dbReference>
<dbReference type="NCBIfam" id="NF004846">
    <property type="entry name" value="PRK06197.1"/>
    <property type="match status" value="1"/>
</dbReference>
<dbReference type="EMBL" id="JBHTLP010000006">
    <property type="protein sequence ID" value="MFD1141048.1"/>
    <property type="molecule type" value="Genomic_DNA"/>
</dbReference>
<dbReference type="PRINTS" id="PR00081">
    <property type="entry name" value="GDHRDH"/>
</dbReference>
<dbReference type="PANTHER" id="PTHR43157">
    <property type="entry name" value="PHOSPHATIDYLINOSITOL-GLYCAN BIOSYNTHESIS CLASS F PROTEIN-RELATED"/>
    <property type="match status" value="1"/>
</dbReference>
<dbReference type="PROSITE" id="PS00061">
    <property type="entry name" value="ADH_SHORT"/>
    <property type="match status" value="1"/>
</dbReference>
<dbReference type="Gene3D" id="3.40.50.720">
    <property type="entry name" value="NAD(P)-binding Rossmann-like Domain"/>
    <property type="match status" value="1"/>
</dbReference>
<gene>
    <name evidence="2" type="ORF">ACFQ4C_08005</name>
</gene>
<dbReference type="InterPro" id="IPR020904">
    <property type="entry name" value="Sc_DH/Rdtase_CS"/>
</dbReference>
<dbReference type="Proteomes" id="UP001597116">
    <property type="component" value="Unassembled WGS sequence"/>
</dbReference>
<dbReference type="PANTHER" id="PTHR43157:SF31">
    <property type="entry name" value="PHOSPHATIDYLINOSITOL-GLYCAN BIOSYNTHESIS CLASS F PROTEIN"/>
    <property type="match status" value="1"/>
</dbReference>
<organism evidence="2 3">
    <name type="scientific">Larkinella insperata</name>
    <dbReference type="NCBI Taxonomy" id="332158"/>
    <lineage>
        <taxon>Bacteria</taxon>
        <taxon>Pseudomonadati</taxon>
        <taxon>Bacteroidota</taxon>
        <taxon>Cytophagia</taxon>
        <taxon>Cytophagales</taxon>
        <taxon>Spirosomataceae</taxon>
        <taxon>Larkinella</taxon>
    </lineage>
</organism>
<dbReference type="InterPro" id="IPR002347">
    <property type="entry name" value="SDR_fam"/>
</dbReference>
<sequence>MWTKNEMPDQTGKTVLVTGANSGIGFETALAFYETGAHVVVASRDAAKVEEAIKKMKAVGGSGTLEGEILDLASLNAVNVFADAFTGKHHHLHILVNNAGVMTPPASRTEDGFERQFGVNFLGHFALTGYLYPLLKQTPGARVVTLSSGAHKLVDAIDFENLRFEKSYDANRAYAVSKLADLQFALELQRWFEKTGDPVLSTAAHPGVTQTDLSRHMSEDTLKAALAHFKHLMPAWQGALPTLFAATSPTVKGGDYYGPDGENELVGYPAPAQLSAAARNEAAAKTLWAYAQRVTGLSYPTADSSNGSDRMS</sequence>
<evidence type="ECO:0000256" key="1">
    <source>
        <dbReference type="ARBA" id="ARBA00023002"/>
    </source>
</evidence>
<name>A0ABW3Q730_9BACT</name>
<dbReference type="RefSeq" id="WP_265990597.1">
    <property type="nucleotide sequence ID" value="NZ_CP110973.1"/>
</dbReference>
<dbReference type="CDD" id="cd05327">
    <property type="entry name" value="retinol-DH_like_SDR_c_like"/>
    <property type="match status" value="1"/>
</dbReference>
<dbReference type="Pfam" id="PF00106">
    <property type="entry name" value="adh_short"/>
    <property type="match status" value="1"/>
</dbReference>
<keyword evidence="1" id="KW-0560">Oxidoreductase</keyword>
<dbReference type="SUPFAM" id="SSF51735">
    <property type="entry name" value="NAD(P)-binding Rossmann-fold domains"/>
    <property type="match status" value="1"/>
</dbReference>
<proteinExistence type="predicted"/>
<evidence type="ECO:0000313" key="2">
    <source>
        <dbReference type="EMBL" id="MFD1141048.1"/>
    </source>
</evidence>
<protein>
    <submittedName>
        <fullName evidence="2">Oxidoreductase</fullName>
    </submittedName>
</protein>
<keyword evidence="3" id="KW-1185">Reference proteome</keyword>
<comment type="caution">
    <text evidence="2">The sequence shown here is derived from an EMBL/GenBank/DDBJ whole genome shotgun (WGS) entry which is preliminary data.</text>
</comment>
<accession>A0ABW3Q730</accession>
<reference evidence="3" key="1">
    <citation type="journal article" date="2019" name="Int. J. Syst. Evol. Microbiol.">
        <title>The Global Catalogue of Microorganisms (GCM) 10K type strain sequencing project: providing services to taxonomists for standard genome sequencing and annotation.</title>
        <authorList>
            <consortium name="The Broad Institute Genomics Platform"/>
            <consortium name="The Broad Institute Genome Sequencing Center for Infectious Disease"/>
            <person name="Wu L."/>
            <person name="Ma J."/>
        </authorList>
    </citation>
    <scope>NUCLEOTIDE SEQUENCE [LARGE SCALE GENOMIC DNA]</scope>
    <source>
        <strain evidence="3">CCUG 55608</strain>
    </source>
</reference>